<dbReference type="EMBL" id="CP022046">
    <property type="protein sequence ID" value="ASE34630.1"/>
    <property type="molecule type" value="Genomic_DNA"/>
</dbReference>
<dbReference type="SUPFAM" id="SSF54593">
    <property type="entry name" value="Glyoxalase/Bleomycin resistance protein/Dihydroxybiphenyl dioxygenase"/>
    <property type="match status" value="1"/>
</dbReference>
<dbReference type="InterPro" id="IPR004360">
    <property type="entry name" value="Glyas_Fos-R_dOase_dom"/>
</dbReference>
<dbReference type="KEGG" id="sscu:CEP64_08550"/>
<organism evidence="2 3">
    <name type="scientific">Mammaliicoccus sciuri</name>
    <name type="common">Staphylococcus sciuri</name>
    <dbReference type="NCBI Taxonomy" id="1296"/>
    <lineage>
        <taxon>Bacteria</taxon>
        <taxon>Bacillati</taxon>
        <taxon>Bacillota</taxon>
        <taxon>Bacilli</taxon>
        <taxon>Bacillales</taxon>
        <taxon>Staphylococcaceae</taxon>
        <taxon>Mammaliicoccus</taxon>
    </lineage>
</organism>
<proteinExistence type="predicted"/>
<evidence type="ECO:0000259" key="1">
    <source>
        <dbReference type="PROSITE" id="PS51819"/>
    </source>
</evidence>
<feature type="domain" description="VOC" evidence="1">
    <location>
        <begin position="6"/>
        <end position="120"/>
    </location>
</feature>
<dbReference type="Gene3D" id="3.10.180.10">
    <property type="entry name" value="2,3-Dihydroxybiphenyl 1,2-Dioxygenase, domain 1"/>
    <property type="match status" value="1"/>
</dbReference>
<evidence type="ECO:0000313" key="2">
    <source>
        <dbReference type="EMBL" id="ASE34630.1"/>
    </source>
</evidence>
<dbReference type="RefSeq" id="WP_058592493.1">
    <property type="nucleotide sequence ID" value="NZ_CAJVGN010000001.1"/>
</dbReference>
<dbReference type="PANTHER" id="PTHR39175">
    <property type="entry name" value="FAMILY PROTEIN, PUTATIVE (AFU_ORTHOLOGUE AFUA_3G15060)-RELATED"/>
    <property type="match status" value="1"/>
</dbReference>
<dbReference type="Proteomes" id="UP000197058">
    <property type="component" value="Chromosome"/>
</dbReference>
<reference evidence="3" key="1">
    <citation type="submission" date="2017-06" db="EMBL/GenBank/DDBJ databases">
        <title>FDA dAtabase for Regulatory Grade micrObial Sequences (FDA-ARGOS): Supporting development and validation of Infectious Disease Dx tests.</title>
        <authorList>
            <person name="Goldberg B."/>
            <person name="Campos J."/>
            <person name="Tallon L."/>
            <person name="Sadzewicz L."/>
            <person name="Sengamalay N."/>
            <person name="Ott S."/>
            <person name="Godinez A."/>
            <person name="Nagaraj S."/>
            <person name="Vavikolanu K."/>
            <person name="Nadendla S."/>
            <person name="George J."/>
            <person name="Geyer C."/>
            <person name="Sichtig H."/>
        </authorList>
    </citation>
    <scope>NUCLEOTIDE SEQUENCE [LARGE SCALE GENOMIC DNA]</scope>
    <source>
        <strain evidence="3">FDAARGOS_285</strain>
    </source>
</reference>
<dbReference type="AlphaFoldDB" id="A0AAI8GU21"/>
<sequence>MYQLKMWDHVQLSAPKGSEDKARYFYCNQLGFNEVEKPESLRGNGGVWFNVNQIDLHIGIEEEFEPLKKAHPAINVENLEDLKEHLTNEKIEYKADKRFPGANRIHLLDPFGNRLEFIEKQ</sequence>
<dbReference type="InterPro" id="IPR037523">
    <property type="entry name" value="VOC_core"/>
</dbReference>
<gene>
    <name evidence="2" type="ORF">CEP64_08550</name>
</gene>
<evidence type="ECO:0000313" key="3">
    <source>
        <dbReference type="Proteomes" id="UP000197058"/>
    </source>
</evidence>
<name>A0AAI8GU21_MAMSC</name>
<dbReference type="PROSITE" id="PS51819">
    <property type="entry name" value="VOC"/>
    <property type="match status" value="1"/>
</dbReference>
<protein>
    <submittedName>
        <fullName evidence="2">Glyoxalase</fullName>
    </submittedName>
</protein>
<dbReference type="PANTHER" id="PTHR39175:SF1">
    <property type="entry name" value="FAMILY PROTEIN, PUTATIVE (AFU_ORTHOLOGUE AFUA_3G15060)-RELATED"/>
    <property type="match status" value="1"/>
</dbReference>
<dbReference type="Pfam" id="PF00903">
    <property type="entry name" value="Glyoxalase"/>
    <property type="match status" value="1"/>
</dbReference>
<accession>A0AAI8GU21</accession>
<dbReference type="InterPro" id="IPR029068">
    <property type="entry name" value="Glyas_Bleomycin-R_OHBP_Dase"/>
</dbReference>